<protein>
    <submittedName>
        <fullName evidence="1">Conidiation-specific protein 6</fullName>
    </submittedName>
</protein>
<sequence length="104" mass="11196">MSSNIGNVAGGHKATLKNPNVSEEAKERSQQVLDEMGSKGELPEQRSGSDEGKNLGNVVGGHKVSIIYYQCAVIDFCFKATLKNPNVSEEAKDRSKQVLEDMGA</sequence>
<gene>
    <name evidence="1" type="ORF">BV22DRAFT_1131973</name>
</gene>
<keyword evidence="2" id="KW-1185">Reference proteome</keyword>
<dbReference type="Proteomes" id="UP000790709">
    <property type="component" value="Unassembled WGS sequence"/>
</dbReference>
<dbReference type="EMBL" id="MU266511">
    <property type="protein sequence ID" value="KAH7921790.1"/>
    <property type="molecule type" value="Genomic_DNA"/>
</dbReference>
<proteinExistence type="predicted"/>
<name>A0ACB8B815_9AGAM</name>
<organism evidence="1 2">
    <name type="scientific">Leucogyrophana mollusca</name>
    <dbReference type="NCBI Taxonomy" id="85980"/>
    <lineage>
        <taxon>Eukaryota</taxon>
        <taxon>Fungi</taxon>
        <taxon>Dikarya</taxon>
        <taxon>Basidiomycota</taxon>
        <taxon>Agaricomycotina</taxon>
        <taxon>Agaricomycetes</taxon>
        <taxon>Agaricomycetidae</taxon>
        <taxon>Boletales</taxon>
        <taxon>Boletales incertae sedis</taxon>
        <taxon>Leucogyrophana</taxon>
    </lineage>
</organism>
<comment type="caution">
    <text evidence="1">The sequence shown here is derived from an EMBL/GenBank/DDBJ whole genome shotgun (WGS) entry which is preliminary data.</text>
</comment>
<accession>A0ACB8B815</accession>
<reference evidence="1" key="1">
    <citation type="journal article" date="2021" name="New Phytol.">
        <title>Evolutionary innovations through gain and loss of genes in the ectomycorrhizal Boletales.</title>
        <authorList>
            <person name="Wu G."/>
            <person name="Miyauchi S."/>
            <person name="Morin E."/>
            <person name="Kuo A."/>
            <person name="Drula E."/>
            <person name="Varga T."/>
            <person name="Kohler A."/>
            <person name="Feng B."/>
            <person name="Cao Y."/>
            <person name="Lipzen A."/>
            <person name="Daum C."/>
            <person name="Hundley H."/>
            <person name="Pangilinan J."/>
            <person name="Johnson J."/>
            <person name="Barry K."/>
            <person name="LaButti K."/>
            <person name="Ng V."/>
            <person name="Ahrendt S."/>
            <person name="Min B."/>
            <person name="Choi I.G."/>
            <person name="Park H."/>
            <person name="Plett J.M."/>
            <person name="Magnuson J."/>
            <person name="Spatafora J.W."/>
            <person name="Nagy L.G."/>
            <person name="Henrissat B."/>
            <person name="Grigoriev I.V."/>
            <person name="Yang Z.L."/>
            <person name="Xu J."/>
            <person name="Martin F.M."/>
        </authorList>
    </citation>
    <scope>NUCLEOTIDE SEQUENCE</scope>
    <source>
        <strain evidence="1">KUC20120723A-06</strain>
    </source>
</reference>
<evidence type="ECO:0000313" key="2">
    <source>
        <dbReference type="Proteomes" id="UP000790709"/>
    </source>
</evidence>
<evidence type="ECO:0000313" key="1">
    <source>
        <dbReference type="EMBL" id="KAH7921790.1"/>
    </source>
</evidence>